<dbReference type="EMBL" id="JWHU01000012">
    <property type="protein sequence ID" value="KIU21114.1"/>
    <property type="molecule type" value="Genomic_DNA"/>
</dbReference>
<gene>
    <name evidence="2" type="ORF">QX99_00872</name>
</gene>
<name>A0A0D1K864_9LACO</name>
<accession>A0A0D1K864</accession>
<dbReference type="Proteomes" id="UP000032287">
    <property type="component" value="Unassembled WGS sequence"/>
</dbReference>
<organism evidence="2 3">
    <name type="scientific">Weissella cibaria</name>
    <dbReference type="NCBI Taxonomy" id="137591"/>
    <lineage>
        <taxon>Bacteria</taxon>
        <taxon>Bacillati</taxon>
        <taxon>Bacillota</taxon>
        <taxon>Bacilli</taxon>
        <taxon>Lactobacillales</taxon>
        <taxon>Lactobacillaceae</taxon>
        <taxon>Weissella</taxon>
    </lineage>
</organism>
<evidence type="ECO:0008006" key="4">
    <source>
        <dbReference type="Google" id="ProtNLM"/>
    </source>
</evidence>
<sequence length="226" mass="23968" precursor="true">MKRTSKYWLLTLAVVLGLAGGVVHADDDDGVQQDSATTDMTATVKSGGLQLLNVDTAVDFSRVSLTQLFSNNSALTANNSTALTDTDGYQLAGAAITGNIENYTSNGNWQLMATFTGFRKAITDAKGNATYDPNGAELKTQMQLFGVTLPENTHTTLIEGGKTYGMANKSDSVMRVTANAFGETKLADLNVVPIVTVYRQMPALGTYMGQINYELTQDAGAAVTGE</sequence>
<feature type="chain" id="PRO_5002247126" description="WxL domain-containing protein" evidence="1">
    <location>
        <begin position="26"/>
        <end position="226"/>
    </location>
</feature>
<dbReference type="RefSeq" id="WP_043707679.1">
    <property type="nucleotide sequence ID" value="NZ_JALOCT010000004.1"/>
</dbReference>
<dbReference type="STRING" id="137591.AO080_04840"/>
<dbReference type="PATRIC" id="fig|137591.25.peg.843"/>
<feature type="signal peptide" evidence="1">
    <location>
        <begin position="1"/>
        <end position="25"/>
    </location>
</feature>
<evidence type="ECO:0000313" key="2">
    <source>
        <dbReference type="EMBL" id="KIU21114.1"/>
    </source>
</evidence>
<reference evidence="2 3" key="1">
    <citation type="journal article" date="2015" name="Microbiology (Mosc.)">
        <title>Genomics of the Weissella cibaria species with an examination of its metabolic traits.</title>
        <authorList>
            <person name="Lynch K.M."/>
            <person name="Lucid A."/>
            <person name="Arendt E.K."/>
            <person name="Sleator R.D."/>
            <person name="Lucey B."/>
            <person name="Coffey A."/>
        </authorList>
    </citation>
    <scope>NUCLEOTIDE SEQUENCE [LARGE SCALE GENOMIC DNA]</scope>
    <source>
        <strain evidence="2 3">MG1</strain>
    </source>
</reference>
<keyword evidence="3" id="KW-1185">Reference proteome</keyword>
<comment type="caution">
    <text evidence="2">The sequence shown here is derived from an EMBL/GenBank/DDBJ whole genome shotgun (WGS) entry which is preliminary data.</text>
</comment>
<evidence type="ECO:0000313" key="3">
    <source>
        <dbReference type="Proteomes" id="UP000032287"/>
    </source>
</evidence>
<keyword evidence="1" id="KW-0732">Signal</keyword>
<protein>
    <recommendedName>
        <fullName evidence="4">WxL domain-containing protein</fullName>
    </recommendedName>
</protein>
<evidence type="ECO:0000256" key="1">
    <source>
        <dbReference type="SAM" id="SignalP"/>
    </source>
</evidence>
<proteinExistence type="predicted"/>
<dbReference type="AlphaFoldDB" id="A0A0D1K864"/>